<gene>
    <name evidence="2" type="ORF">NSO95_01085</name>
</gene>
<accession>A0ABT1XLI6</accession>
<evidence type="ECO:0000313" key="3">
    <source>
        <dbReference type="Proteomes" id="UP001206067"/>
    </source>
</evidence>
<dbReference type="Gene3D" id="3.20.20.70">
    <property type="entry name" value="Aldolase class I"/>
    <property type="match status" value="1"/>
</dbReference>
<comment type="caution">
    <text evidence="2">The sequence shown here is derived from an EMBL/GenBank/DDBJ whole genome shotgun (WGS) entry which is preliminary data.</text>
</comment>
<dbReference type="InterPro" id="IPR022998">
    <property type="entry name" value="ThiamineP_synth_TenI"/>
</dbReference>
<dbReference type="EMBL" id="JANKHH010000001">
    <property type="protein sequence ID" value="MCR2832526.1"/>
    <property type="molecule type" value="Genomic_DNA"/>
</dbReference>
<reference evidence="2 3" key="1">
    <citation type="submission" date="2022-08" db="EMBL/GenBank/DDBJ databases">
        <title>Polyphasic taxonomy analysis of Qipengyuania sp.RS5-5.</title>
        <authorList>
            <person name="Xamxidin M."/>
            <person name="Wu M."/>
        </authorList>
    </citation>
    <scope>NUCLEOTIDE SEQUENCE [LARGE SCALE GENOMIC DNA]</scope>
    <source>
        <strain evidence="2 3">RS5-5</strain>
    </source>
</reference>
<dbReference type="InterPro" id="IPR013785">
    <property type="entry name" value="Aldolase_TIM"/>
</dbReference>
<dbReference type="InterPro" id="IPR036206">
    <property type="entry name" value="ThiamineP_synth_sf"/>
</dbReference>
<dbReference type="Proteomes" id="UP001206067">
    <property type="component" value="Unassembled WGS sequence"/>
</dbReference>
<protein>
    <submittedName>
        <fullName evidence="2">Thiamine phosphate synthase</fullName>
    </submittedName>
</protein>
<evidence type="ECO:0000259" key="1">
    <source>
        <dbReference type="Pfam" id="PF02581"/>
    </source>
</evidence>
<evidence type="ECO:0000313" key="2">
    <source>
        <dbReference type="EMBL" id="MCR2832526.1"/>
    </source>
</evidence>
<dbReference type="SUPFAM" id="SSF51391">
    <property type="entry name" value="Thiamin phosphate synthase"/>
    <property type="match status" value="1"/>
</dbReference>
<organism evidence="2 3">
    <name type="scientific">Parerythrobacter lacustris</name>
    <dbReference type="NCBI Taxonomy" id="2969984"/>
    <lineage>
        <taxon>Bacteria</taxon>
        <taxon>Pseudomonadati</taxon>
        <taxon>Pseudomonadota</taxon>
        <taxon>Alphaproteobacteria</taxon>
        <taxon>Sphingomonadales</taxon>
        <taxon>Erythrobacteraceae</taxon>
        <taxon>Parerythrobacter</taxon>
    </lineage>
</organism>
<dbReference type="CDD" id="cd00564">
    <property type="entry name" value="TMP_TenI"/>
    <property type="match status" value="1"/>
</dbReference>
<name>A0ABT1XLI6_9SPHN</name>
<keyword evidence="3" id="KW-1185">Reference proteome</keyword>
<feature type="domain" description="Thiamine phosphate synthase/TenI" evidence="1">
    <location>
        <begin position="28"/>
        <end position="172"/>
    </location>
</feature>
<dbReference type="Pfam" id="PF02581">
    <property type="entry name" value="TMP-TENI"/>
    <property type="match status" value="1"/>
</dbReference>
<proteinExistence type="predicted"/>
<sequence length="185" mass="20149">MAKLQTSPEPGQWALPDLWLLSDARNDAVLEGALACLPRGSGFVFRHYHLDPGARQERFEALRDAARKRDHVVVLSGSPVLARKWRADGVYGPAGAMPRDDSLLKIATAHDWKEIVAAERAGADAILLSPVFSTASHPDAKPLGPVRFRLLARKTQVPVIALGGMTHARAKRLGWPRWAAIDGLS</sequence>